<organism evidence="1">
    <name type="scientific">Thermogladius calderae</name>
    <dbReference type="NCBI Taxonomy" id="1200300"/>
    <lineage>
        <taxon>Archaea</taxon>
        <taxon>Thermoproteota</taxon>
        <taxon>Thermoprotei</taxon>
        <taxon>Desulfurococcales</taxon>
        <taxon>Desulfurococcaceae</taxon>
        <taxon>Thermogladius</taxon>
    </lineage>
</organism>
<gene>
    <name evidence="1" type="ORF">ENM60_05735</name>
</gene>
<evidence type="ECO:0000313" key="1">
    <source>
        <dbReference type="EMBL" id="HHP68266.1"/>
    </source>
</evidence>
<comment type="caution">
    <text evidence="1">The sequence shown here is derived from an EMBL/GenBank/DDBJ whole genome shotgun (WGS) entry which is preliminary data.</text>
</comment>
<protein>
    <submittedName>
        <fullName evidence="1">Uncharacterized protein</fullName>
    </submittedName>
</protein>
<dbReference type="EMBL" id="DRYK01000073">
    <property type="protein sequence ID" value="HHP68266.1"/>
    <property type="molecule type" value="Genomic_DNA"/>
</dbReference>
<proteinExistence type="predicted"/>
<name>A0A7J3Y014_9CREN</name>
<accession>A0A7J3Y014</accession>
<reference evidence="1" key="1">
    <citation type="journal article" date="2020" name="mSystems">
        <title>Genome- and Community-Level Interaction Insights into Carbon Utilization and Element Cycling Functions of Hydrothermarchaeota in Hydrothermal Sediment.</title>
        <authorList>
            <person name="Zhou Z."/>
            <person name="Liu Y."/>
            <person name="Xu W."/>
            <person name="Pan J."/>
            <person name="Luo Z.H."/>
            <person name="Li M."/>
        </authorList>
    </citation>
    <scope>NUCLEOTIDE SEQUENCE [LARGE SCALE GENOMIC DNA]</scope>
    <source>
        <strain evidence="1">SpSt-110</strain>
    </source>
</reference>
<sequence length="82" mass="9445">MSYTWEPRWEKFKVESHGIVFWTCRDRITGMIACPICVDARQACLGGGQGEGSNPIFFYTVDDLIYHLKEFHARNAFRGKGK</sequence>
<dbReference type="AlphaFoldDB" id="A0A7J3Y014"/>